<dbReference type="AlphaFoldDB" id="A0A371HQR5"/>
<reference evidence="1" key="1">
    <citation type="submission" date="2018-05" db="EMBL/GenBank/DDBJ databases">
        <title>Draft genome of Mucuna pruriens seed.</title>
        <authorList>
            <person name="Nnadi N.E."/>
            <person name="Vos R."/>
            <person name="Hasami M.H."/>
            <person name="Devisetty U.K."/>
            <person name="Aguiy J.C."/>
        </authorList>
    </citation>
    <scope>NUCLEOTIDE SEQUENCE [LARGE SCALE GENOMIC DNA]</scope>
    <source>
        <strain evidence="1">JCA_2017</strain>
    </source>
</reference>
<comment type="caution">
    <text evidence="1">The sequence shown here is derived from an EMBL/GenBank/DDBJ whole genome shotgun (WGS) entry which is preliminary data.</text>
</comment>
<feature type="non-terminal residue" evidence="1">
    <location>
        <position position="1"/>
    </location>
</feature>
<name>A0A371HQR5_MUCPR</name>
<gene>
    <name evidence="1" type="ORF">CR513_11084</name>
</gene>
<sequence>MLVNPREVRRVLLAKREPLFVVPTDILLHVFPSITVMPIGINKLLEEFYDVFPKDVPHGLPPLRGIEHYIDLTLRATLPNKAEYKTNPKEAKEIQKKVVKLIEKGHEDELQEGLKTMKAIVLEGLMKKGEVEEALRG</sequence>
<accession>A0A371HQR5</accession>
<dbReference type="PANTHER" id="PTHR35046">
    <property type="entry name" value="ZINC KNUCKLE (CCHC-TYPE) FAMILY PROTEIN"/>
    <property type="match status" value="1"/>
</dbReference>
<dbReference type="Proteomes" id="UP000257109">
    <property type="component" value="Unassembled WGS sequence"/>
</dbReference>
<dbReference type="EMBL" id="QJKJ01001944">
    <property type="protein sequence ID" value="RDY05112.1"/>
    <property type="molecule type" value="Genomic_DNA"/>
</dbReference>
<dbReference type="OrthoDB" id="1934635at2759"/>
<proteinExistence type="predicted"/>
<protein>
    <submittedName>
        <fullName evidence="1">Uncharacterized protein</fullName>
    </submittedName>
</protein>
<dbReference type="PANTHER" id="PTHR35046:SF26">
    <property type="entry name" value="RNA-DIRECTED DNA POLYMERASE"/>
    <property type="match status" value="1"/>
</dbReference>
<feature type="non-terminal residue" evidence="1">
    <location>
        <position position="137"/>
    </location>
</feature>
<organism evidence="1 2">
    <name type="scientific">Mucuna pruriens</name>
    <name type="common">Velvet bean</name>
    <name type="synonym">Dolichos pruriens</name>
    <dbReference type="NCBI Taxonomy" id="157652"/>
    <lineage>
        <taxon>Eukaryota</taxon>
        <taxon>Viridiplantae</taxon>
        <taxon>Streptophyta</taxon>
        <taxon>Embryophyta</taxon>
        <taxon>Tracheophyta</taxon>
        <taxon>Spermatophyta</taxon>
        <taxon>Magnoliopsida</taxon>
        <taxon>eudicotyledons</taxon>
        <taxon>Gunneridae</taxon>
        <taxon>Pentapetalae</taxon>
        <taxon>rosids</taxon>
        <taxon>fabids</taxon>
        <taxon>Fabales</taxon>
        <taxon>Fabaceae</taxon>
        <taxon>Papilionoideae</taxon>
        <taxon>50 kb inversion clade</taxon>
        <taxon>NPAAA clade</taxon>
        <taxon>indigoferoid/millettioid clade</taxon>
        <taxon>Phaseoleae</taxon>
        <taxon>Mucuna</taxon>
    </lineage>
</organism>
<evidence type="ECO:0000313" key="1">
    <source>
        <dbReference type="EMBL" id="RDY05112.1"/>
    </source>
</evidence>
<evidence type="ECO:0000313" key="2">
    <source>
        <dbReference type="Proteomes" id="UP000257109"/>
    </source>
</evidence>
<keyword evidence="2" id="KW-1185">Reference proteome</keyword>